<feature type="transmembrane region" description="Helical" evidence="1">
    <location>
        <begin position="272"/>
        <end position="293"/>
    </location>
</feature>
<sequence>MKKKVSIIVPTRNESAHIADTLKSIFAQDYPSKFTEVIIVDGDSDDNTPNVVANMIADRPNARLISNPEKVVPYALNYAIKASTGEIIIRMDSHSIYPLNYISLLVGEMNRLNSDNVGGVCVTLPANDGLVATGIALAISHPFGIGNSTFRIGSKDIREVDTVPFGCFKRSLFDKIGMFDTDLIRNQDDEFNGRIIKNGGKIHLIPQIKIKYFARGNVHSLMKMFYHYGLFKPLVNKKLGASATLRQFVPPLFTLFLVSAILLPVIPLIFQLIWACLLFVYLIMAFLVGATLAKKVNRPALFFVVPFLFPLIHVSYGWGYLKGYFLVNVLKKKLGKKDFAISR</sequence>
<dbReference type="PANTHER" id="PTHR22916:SF64">
    <property type="entry name" value="TRANSFERASE, PUTATIVE-RELATED"/>
    <property type="match status" value="1"/>
</dbReference>
<evidence type="ECO:0000313" key="4">
    <source>
        <dbReference type="Proteomes" id="UP000707206"/>
    </source>
</evidence>
<dbReference type="GO" id="GO:0016758">
    <property type="term" value="F:hexosyltransferase activity"/>
    <property type="evidence" value="ECO:0007669"/>
    <property type="project" value="UniProtKB-ARBA"/>
</dbReference>
<comment type="caution">
    <text evidence="3">The sequence shown here is derived from an EMBL/GenBank/DDBJ whole genome shotgun (WGS) entry which is preliminary data.</text>
</comment>
<dbReference type="SUPFAM" id="SSF53448">
    <property type="entry name" value="Nucleotide-diphospho-sugar transferases"/>
    <property type="match status" value="1"/>
</dbReference>
<proteinExistence type="predicted"/>
<evidence type="ECO:0000259" key="2">
    <source>
        <dbReference type="Pfam" id="PF00535"/>
    </source>
</evidence>
<feature type="transmembrane region" description="Helical" evidence="1">
    <location>
        <begin position="300"/>
        <end position="321"/>
    </location>
</feature>
<reference evidence="3" key="1">
    <citation type="submission" date="2019-07" db="EMBL/GenBank/DDBJ databases">
        <authorList>
            <person name="De-Chao Zhang Q."/>
        </authorList>
    </citation>
    <scope>NUCLEOTIDE SEQUENCE</scope>
    <source>
        <strain evidence="3">TP-CH-4</strain>
    </source>
</reference>
<dbReference type="InterPro" id="IPR029044">
    <property type="entry name" value="Nucleotide-diphossugar_trans"/>
</dbReference>
<dbReference type="InterPro" id="IPR001173">
    <property type="entry name" value="Glyco_trans_2-like"/>
</dbReference>
<dbReference type="AlphaFoldDB" id="A0A967AVD5"/>
<keyword evidence="1" id="KW-0472">Membrane</keyword>
<reference evidence="3" key="2">
    <citation type="submission" date="2020-03" db="EMBL/GenBank/DDBJ databases">
        <title>Flavobacteriaceae bacterium strain TP-CH-4, a member of the family Flavobacteriaceae isolated from a deep-sea seamount.</title>
        <authorList>
            <person name="Zhang D.-C."/>
        </authorList>
    </citation>
    <scope>NUCLEOTIDE SEQUENCE</scope>
    <source>
        <strain evidence="3">TP-CH-4</strain>
    </source>
</reference>
<feature type="domain" description="Glycosyltransferase 2-like" evidence="2">
    <location>
        <begin position="6"/>
        <end position="129"/>
    </location>
</feature>
<keyword evidence="4" id="KW-1185">Reference proteome</keyword>
<gene>
    <name evidence="3" type="ORF">FK220_017135</name>
</gene>
<dbReference type="CDD" id="cd02525">
    <property type="entry name" value="Succinoglycan_BP_ExoA"/>
    <property type="match status" value="1"/>
</dbReference>
<keyword evidence="1" id="KW-0812">Transmembrane</keyword>
<keyword evidence="1" id="KW-1133">Transmembrane helix</keyword>
<feature type="transmembrane region" description="Helical" evidence="1">
    <location>
        <begin position="248"/>
        <end position="266"/>
    </location>
</feature>
<protein>
    <submittedName>
        <fullName evidence="3">Glycosyltransferase family 2 protein</fullName>
    </submittedName>
</protein>
<evidence type="ECO:0000313" key="3">
    <source>
        <dbReference type="EMBL" id="NHF61079.1"/>
    </source>
</evidence>
<dbReference type="EMBL" id="VIKU02000006">
    <property type="protein sequence ID" value="NHF61079.1"/>
    <property type="molecule type" value="Genomic_DNA"/>
</dbReference>
<dbReference type="PANTHER" id="PTHR22916">
    <property type="entry name" value="GLYCOSYLTRANSFERASE"/>
    <property type="match status" value="1"/>
</dbReference>
<evidence type="ECO:0000256" key="1">
    <source>
        <dbReference type="SAM" id="Phobius"/>
    </source>
</evidence>
<dbReference type="RefSeq" id="WP_152575582.1">
    <property type="nucleotide sequence ID" value="NZ_VIKU02000006.1"/>
</dbReference>
<dbReference type="Proteomes" id="UP000707206">
    <property type="component" value="Unassembled WGS sequence"/>
</dbReference>
<name>A0A967AVD5_9FLAO</name>
<accession>A0A967AVD5</accession>
<organism evidence="3 4">
    <name type="scientific">Pelagihabitans pacificus</name>
    <dbReference type="NCBI Taxonomy" id="2696054"/>
    <lineage>
        <taxon>Bacteria</taxon>
        <taxon>Pseudomonadati</taxon>
        <taxon>Bacteroidota</taxon>
        <taxon>Flavobacteriia</taxon>
        <taxon>Flavobacteriales</taxon>
        <taxon>Flavobacteriaceae</taxon>
        <taxon>Pelagihabitans</taxon>
    </lineage>
</organism>
<dbReference type="Gene3D" id="3.90.550.10">
    <property type="entry name" value="Spore Coat Polysaccharide Biosynthesis Protein SpsA, Chain A"/>
    <property type="match status" value="1"/>
</dbReference>
<dbReference type="Pfam" id="PF00535">
    <property type="entry name" value="Glycos_transf_2"/>
    <property type="match status" value="1"/>
</dbReference>